<accession>A0ABS1W2Z1</accession>
<organism evidence="2 3">
    <name type="scientific">Paractinoplanes lichenicola</name>
    <dbReference type="NCBI Taxonomy" id="2802976"/>
    <lineage>
        <taxon>Bacteria</taxon>
        <taxon>Bacillati</taxon>
        <taxon>Actinomycetota</taxon>
        <taxon>Actinomycetes</taxon>
        <taxon>Micromonosporales</taxon>
        <taxon>Micromonosporaceae</taxon>
        <taxon>Paractinoplanes</taxon>
    </lineage>
</organism>
<dbReference type="RefSeq" id="WP_202997804.1">
    <property type="nucleotide sequence ID" value="NZ_JAENHO010000017.1"/>
</dbReference>
<evidence type="ECO:0000313" key="2">
    <source>
        <dbReference type="EMBL" id="MBL7261082.1"/>
    </source>
</evidence>
<feature type="repeat" description="ANK" evidence="1">
    <location>
        <begin position="1"/>
        <end position="33"/>
    </location>
</feature>
<dbReference type="EMBL" id="JAENHO010000017">
    <property type="protein sequence ID" value="MBL7261082.1"/>
    <property type="molecule type" value="Genomic_DNA"/>
</dbReference>
<evidence type="ECO:0008006" key="4">
    <source>
        <dbReference type="Google" id="ProtNLM"/>
    </source>
</evidence>
<evidence type="ECO:0000313" key="3">
    <source>
        <dbReference type="Proteomes" id="UP000598996"/>
    </source>
</evidence>
<keyword evidence="3" id="KW-1185">Reference proteome</keyword>
<comment type="caution">
    <text evidence="2">The sequence shown here is derived from an EMBL/GenBank/DDBJ whole genome shotgun (WGS) entry which is preliminary data.</text>
</comment>
<gene>
    <name evidence="2" type="ORF">JKJ07_43040</name>
</gene>
<reference evidence="2 3" key="1">
    <citation type="submission" date="2021-01" db="EMBL/GenBank/DDBJ databases">
        <title>Actinoplanes sp. nov. LDG1-01 isolated from lichen.</title>
        <authorList>
            <person name="Saeng-In P."/>
            <person name="Phongsopitanun W."/>
            <person name="Kanchanasin P."/>
            <person name="Yuki M."/>
            <person name="Kudo T."/>
            <person name="Ohkuma M."/>
            <person name="Tanasupawat S."/>
        </authorList>
    </citation>
    <scope>NUCLEOTIDE SEQUENCE [LARGE SCALE GENOMIC DNA]</scope>
    <source>
        <strain evidence="2 3">LDG1-01</strain>
    </source>
</reference>
<sequence>MAITPAHLAVEHLDLPLLRDLLDAGQDVEDDNGDGWTLLRHAIDVEIDGFHQGGGPLQVDATALLLARGADPLRIGERNSTPVWEAESRGHWLAAELLRAWVLSGWIGRRIEAVTEARHWFEGRRDGDAESLLHFWLTFEGGVTVQVHGMGDHLLLSPLSPYPSYAMDEHGETRVEPAHKPDRLASLTGRRLLGGSLNSSTLRLESEDGELTIRVEADEWVFGP</sequence>
<keyword evidence="1" id="KW-0040">ANK repeat</keyword>
<dbReference type="Proteomes" id="UP000598996">
    <property type="component" value="Unassembled WGS sequence"/>
</dbReference>
<evidence type="ECO:0000256" key="1">
    <source>
        <dbReference type="PROSITE-ProRule" id="PRU00023"/>
    </source>
</evidence>
<dbReference type="InterPro" id="IPR002110">
    <property type="entry name" value="Ankyrin_rpt"/>
</dbReference>
<proteinExistence type="predicted"/>
<dbReference type="PROSITE" id="PS50088">
    <property type="entry name" value="ANK_REPEAT"/>
    <property type="match status" value="1"/>
</dbReference>
<dbReference type="Gene3D" id="1.25.40.20">
    <property type="entry name" value="Ankyrin repeat-containing domain"/>
    <property type="match status" value="1"/>
</dbReference>
<protein>
    <recommendedName>
        <fullName evidence="4">Ankyrin repeat domain-containing protein</fullName>
    </recommendedName>
</protein>
<dbReference type="InterPro" id="IPR036770">
    <property type="entry name" value="Ankyrin_rpt-contain_sf"/>
</dbReference>
<dbReference type="SUPFAM" id="SSF48403">
    <property type="entry name" value="Ankyrin repeat"/>
    <property type="match status" value="1"/>
</dbReference>
<name>A0ABS1W2Z1_9ACTN</name>